<evidence type="ECO:0000256" key="1">
    <source>
        <dbReference type="RuleBase" id="RU363076"/>
    </source>
</evidence>
<feature type="transmembrane region" description="Helical" evidence="1">
    <location>
        <begin position="20"/>
        <end position="41"/>
    </location>
</feature>
<gene>
    <name evidence="3" type="ORF">EJ997_05885</name>
</gene>
<reference evidence="3 4" key="1">
    <citation type="submission" date="2018-12" db="EMBL/GenBank/DDBJ databases">
        <title>Complete genome sequence of Flaviflexus sp. H23T48.</title>
        <authorList>
            <person name="Bae J.-W."/>
            <person name="Lee J.-Y."/>
        </authorList>
    </citation>
    <scope>NUCLEOTIDE SEQUENCE [LARGE SCALE GENOMIC DNA]</scope>
    <source>
        <strain evidence="3 4">H23T48</strain>
    </source>
</reference>
<dbReference type="InterPro" id="IPR002994">
    <property type="entry name" value="Surf1/Shy1"/>
</dbReference>
<evidence type="ECO:0000313" key="3">
    <source>
        <dbReference type="EMBL" id="AZQ76934.1"/>
    </source>
</evidence>
<dbReference type="CDD" id="cd06662">
    <property type="entry name" value="SURF1"/>
    <property type="match status" value="1"/>
</dbReference>
<dbReference type="Proteomes" id="UP000280344">
    <property type="component" value="Chromosome"/>
</dbReference>
<proteinExistence type="inferred from homology"/>
<accession>A0A3Q9G424</accession>
<feature type="region of interest" description="Disordered" evidence="2">
    <location>
        <begin position="202"/>
        <end position="234"/>
    </location>
</feature>
<keyword evidence="1" id="KW-1003">Cell membrane</keyword>
<comment type="subcellular location">
    <subcellularLocation>
        <location evidence="1">Cell membrane</location>
        <topology evidence="1">Multi-pass membrane protein</topology>
    </subcellularLocation>
</comment>
<dbReference type="AlphaFoldDB" id="A0A3Q9G424"/>
<dbReference type="EMBL" id="CP034593">
    <property type="protein sequence ID" value="AZQ76934.1"/>
    <property type="molecule type" value="Genomic_DNA"/>
</dbReference>
<dbReference type="GO" id="GO:0005886">
    <property type="term" value="C:plasma membrane"/>
    <property type="evidence" value="ECO:0007669"/>
    <property type="project" value="UniProtKB-SubCell"/>
</dbReference>
<keyword evidence="4" id="KW-1185">Reference proteome</keyword>
<organism evidence="3 4">
    <name type="scientific">Flaviflexus ciconiae</name>
    <dbReference type="NCBI Taxonomy" id="2496867"/>
    <lineage>
        <taxon>Bacteria</taxon>
        <taxon>Bacillati</taxon>
        <taxon>Actinomycetota</taxon>
        <taxon>Actinomycetes</taxon>
        <taxon>Actinomycetales</taxon>
        <taxon>Actinomycetaceae</taxon>
        <taxon>Flaviflexus</taxon>
    </lineage>
</organism>
<dbReference type="KEGG" id="flh:EJ997_05885"/>
<feature type="transmembrane region" description="Helical" evidence="1">
    <location>
        <begin position="241"/>
        <end position="262"/>
    </location>
</feature>
<dbReference type="OrthoDB" id="3266379at2"/>
<keyword evidence="1" id="KW-0812">Transmembrane</keyword>
<name>A0A3Q9G424_9ACTO</name>
<dbReference type="PROSITE" id="PS50895">
    <property type="entry name" value="SURF1"/>
    <property type="match status" value="1"/>
</dbReference>
<keyword evidence="1" id="KW-1133">Transmembrane helix</keyword>
<comment type="similarity">
    <text evidence="1">Belongs to the SURF1 family.</text>
</comment>
<sequence>MSTSGRRSDWVREALTPKMIVLFILLAIAAAVCIRLGYWQLERATARGAERITAEHEEKLSGPALPLDETLRLQTNMRADEYASPVYVTGTFSEYQLRVLDRAVDSNPAELVLAELTVTEGPDAGGAVPVIRGWVEPGAPLPAVPSGEVTVFGYLAAPEDSIGGLTKETAVSISPAELVNAWGGPILSGYLVEFTPESVNQTQIDNREPAEFTAQRTSADGVQHASPPKPTDEGGFNLQNAAYAVEWVIFAGFALFIWFRILRSTVKSKREEQLLDEWAEEFLSESEDNKLRG</sequence>
<protein>
    <recommendedName>
        <fullName evidence="1">SURF1-like protein</fullName>
    </recommendedName>
</protein>
<dbReference type="Pfam" id="PF02104">
    <property type="entry name" value="SURF1"/>
    <property type="match status" value="1"/>
</dbReference>
<evidence type="ECO:0000256" key="2">
    <source>
        <dbReference type="SAM" id="MobiDB-lite"/>
    </source>
</evidence>
<evidence type="ECO:0000313" key="4">
    <source>
        <dbReference type="Proteomes" id="UP000280344"/>
    </source>
</evidence>
<keyword evidence="1" id="KW-0472">Membrane</keyword>